<evidence type="ECO:0000313" key="2">
    <source>
        <dbReference type="Proteomes" id="UP000487268"/>
    </source>
</evidence>
<protein>
    <recommendedName>
        <fullName evidence="3">Co-chaperone DjlA N-terminal domain-containing protein</fullName>
    </recommendedName>
</protein>
<comment type="caution">
    <text evidence="1">The sequence shown here is derived from an EMBL/GenBank/DDBJ whole genome shotgun (WGS) entry which is preliminary data.</text>
</comment>
<dbReference type="OrthoDB" id="1261251at2"/>
<accession>A0A7K0BNM0</accession>
<dbReference type="Proteomes" id="UP000487268">
    <property type="component" value="Unassembled WGS sequence"/>
</dbReference>
<evidence type="ECO:0000313" key="1">
    <source>
        <dbReference type="EMBL" id="MQY02727.1"/>
    </source>
</evidence>
<sequence length="203" mass="21998">MLLVIGISVFFRTASTGTFHCPQCGGDRGFRRRTARRWVTLFFVPVIPLDRRGETAECRSCRTRFGTSVLRVPTARQLAAALPAGMRAAVGLLLRAGAPAAEATRQRAFEVVRGYGEPGYDDDALRADLGLRETFLEEEVARAGVHLAAEAKEWFLAQVVRVGLAAGPLGDAERRVLHRIAHLLGMSPAYALGVILTTEGAAR</sequence>
<dbReference type="SUPFAM" id="SSF158682">
    <property type="entry name" value="TerB-like"/>
    <property type="match status" value="1"/>
</dbReference>
<dbReference type="RefSeq" id="WP_153530839.1">
    <property type="nucleotide sequence ID" value="NZ_WEGH01000001.1"/>
</dbReference>
<organism evidence="1 2">
    <name type="scientific">Actinomadura macrotermitis</name>
    <dbReference type="NCBI Taxonomy" id="2585200"/>
    <lineage>
        <taxon>Bacteria</taxon>
        <taxon>Bacillati</taxon>
        <taxon>Actinomycetota</taxon>
        <taxon>Actinomycetes</taxon>
        <taxon>Streptosporangiales</taxon>
        <taxon>Thermomonosporaceae</taxon>
        <taxon>Actinomadura</taxon>
    </lineage>
</organism>
<gene>
    <name evidence="1" type="ORF">ACRB68_07620</name>
</gene>
<dbReference type="EMBL" id="WEGH01000001">
    <property type="protein sequence ID" value="MQY02727.1"/>
    <property type="molecule type" value="Genomic_DNA"/>
</dbReference>
<proteinExistence type="predicted"/>
<dbReference type="InterPro" id="IPR029024">
    <property type="entry name" value="TerB-like"/>
</dbReference>
<evidence type="ECO:0008006" key="3">
    <source>
        <dbReference type="Google" id="ProtNLM"/>
    </source>
</evidence>
<dbReference type="AlphaFoldDB" id="A0A7K0BNM0"/>
<name>A0A7K0BNM0_9ACTN</name>
<keyword evidence="2" id="KW-1185">Reference proteome</keyword>
<reference evidence="1 2" key="1">
    <citation type="submission" date="2019-10" db="EMBL/GenBank/DDBJ databases">
        <title>Actinomadura rubteroloni sp. nov. and Actinomadura macrotermitis sp. nov., isolated from the gut of fungus growing-termite Macrotermes natalensis.</title>
        <authorList>
            <person name="Benndorf R."/>
            <person name="Martin K."/>
            <person name="Kuefner M."/>
            <person name="De Beer W."/>
            <person name="Kaster A.-K."/>
            <person name="Vollmers J."/>
            <person name="Poulsen M."/>
            <person name="Beemelmanns C."/>
        </authorList>
    </citation>
    <scope>NUCLEOTIDE SEQUENCE [LARGE SCALE GENOMIC DNA]</scope>
    <source>
        <strain evidence="1 2">RB68</strain>
    </source>
</reference>